<dbReference type="STRING" id="981085.W9QTB1"/>
<feature type="compositionally biased region" description="Polar residues" evidence="6">
    <location>
        <begin position="45"/>
        <end position="66"/>
    </location>
</feature>
<dbReference type="PROSITE" id="PS50127">
    <property type="entry name" value="UBC_2"/>
    <property type="match status" value="1"/>
</dbReference>
<dbReference type="GO" id="GO:0061631">
    <property type="term" value="F:ubiquitin conjugating enzyme activity"/>
    <property type="evidence" value="ECO:0007669"/>
    <property type="project" value="UniProtKB-EC"/>
</dbReference>
<evidence type="ECO:0000256" key="3">
    <source>
        <dbReference type="ARBA" id="ARBA00022741"/>
    </source>
</evidence>
<dbReference type="SUPFAM" id="SSF54495">
    <property type="entry name" value="UBC-like"/>
    <property type="match status" value="1"/>
</dbReference>
<feature type="region of interest" description="Disordered" evidence="6">
    <location>
        <begin position="147"/>
        <end position="173"/>
    </location>
</feature>
<reference evidence="9" key="1">
    <citation type="submission" date="2013-01" db="EMBL/GenBank/DDBJ databases">
        <title>Draft Genome Sequence of a Mulberry Tree, Morus notabilis C.K. Schneid.</title>
        <authorList>
            <person name="He N."/>
            <person name="Zhao S."/>
        </authorList>
    </citation>
    <scope>NUCLEOTIDE SEQUENCE</scope>
</reference>
<dbReference type="CDD" id="cd23837">
    <property type="entry name" value="UBCc_UBE2O"/>
    <property type="match status" value="1"/>
</dbReference>
<feature type="compositionally biased region" description="Low complexity" evidence="6">
    <location>
        <begin position="26"/>
        <end position="38"/>
    </location>
</feature>
<evidence type="ECO:0000256" key="1">
    <source>
        <dbReference type="ARBA" id="ARBA00012486"/>
    </source>
</evidence>
<name>W9QTB1_9ROSA</name>
<dbReference type="InterPro" id="IPR016135">
    <property type="entry name" value="UBQ-conjugating_enzyme/RWD"/>
</dbReference>
<dbReference type="Gene3D" id="3.10.110.10">
    <property type="entry name" value="Ubiquitin Conjugating Enzyme"/>
    <property type="match status" value="1"/>
</dbReference>
<sequence length="468" mass="52110">MDKDCDSGEPTLSSASKKLKHTKVASVSSSNSSSLAGSTHGADTLKSTSISNSTESMNMDGSSSDLSYHDDGDHEDGDNSASDSDYYPDYDDEDIYEDYKEFSYIDEYSLLQSNFDNVNVPAGVEASIPLFSGSLGKSIQEAKTLTISDDPETEKKETVTSSSTVHAESSSNVKVEGKNNDYTVEISQFKKFDVVDDFTDHHYAQSGFWDTKPPKDWAKKVQEEWKILENNLPDTIFVRVCEARMELLRAVIVGPAGTPYHDGLFVFDCLFPTNYPKSPPSVYYYSGGLRLNPNLYNCGKVCLSLLGTWSGKKNENWVPGKSTMLQVLVSIQALILNSRPFFNEPGFERYTGVEGERRSNKYNEDVFILSLKTMIYTLRRPPKHFEDLVAQYFRCRANDILVACKAYMEGALVGSNIKDRVNNQVDQNSGSKEFKSAVAGVLGRLRVGKIHGQLAIEWLIIQGIRGKQ</sequence>
<evidence type="ECO:0000259" key="7">
    <source>
        <dbReference type="PROSITE" id="PS50127"/>
    </source>
</evidence>
<keyword evidence="4" id="KW-0833">Ubl conjugation pathway</keyword>
<keyword evidence="9" id="KW-1185">Reference proteome</keyword>
<dbReference type="InterPro" id="IPR000608">
    <property type="entry name" value="UBC"/>
</dbReference>
<proteinExistence type="predicted"/>
<evidence type="ECO:0000256" key="4">
    <source>
        <dbReference type="ARBA" id="ARBA00022786"/>
    </source>
</evidence>
<accession>W9QTB1</accession>
<dbReference type="GO" id="GO:0005524">
    <property type="term" value="F:ATP binding"/>
    <property type="evidence" value="ECO:0007669"/>
    <property type="project" value="UniProtKB-KW"/>
</dbReference>
<dbReference type="eggNOG" id="KOG0895">
    <property type="taxonomic scope" value="Eukaryota"/>
</dbReference>
<evidence type="ECO:0000313" key="8">
    <source>
        <dbReference type="EMBL" id="EXB37995.1"/>
    </source>
</evidence>
<dbReference type="FunFam" id="3.10.110.10:FF:000028">
    <property type="entry name" value="Probable ubiquitin-conjugating enzyme E2 23"/>
    <property type="match status" value="1"/>
</dbReference>
<dbReference type="Pfam" id="PF00179">
    <property type="entry name" value="UQ_con"/>
    <property type="match status" value="1"/>
</dbReference>
<dbReference type="AlphaFoldDB" id="W9QTB1"/>
<evidence type="ECO:0000313" key="9">
    <source>
        <dbReference type="Proteomes" id="UP000030645"/>
    </source>
</evidence>
<keyword evidence="3" id="KW-0547">Nucleotide-binding</keyword>
<evidence type="ECO:0000256" key="6">
    <source>
        <dbReference type="SAM" id="MobiDB-lite"/>
    </source>
</evidence>
<dbReference type="PANTHER" id="PTHR46116">
    <property type="entry name" value="(E3-INDEPENDENT) E2 UBIQUITIN-CONJUGATING ENZYME"/>
    <property type="match status" value="1"/>
</dbReference>
<feature type="domain" description="UBC core" evidence="7">
    <location>
        <begin position="216"/>
        <end position="375"/>
    </location>
</feature>
<keyword evidence="5" id="KW-0067">ATP-binding</keyword>
<protein>
    <recommendedName>
        <fullName evidence="1">E2 ubiquitin-conjugating enzyme</fullName>
        <ecNumber evidence="1">2.3.2.23</ecNumber>
    </recommendedName>
</protein>
<feature type="compositionally biased region" description="Low complexity" evidence="6">
    <location>
        <begin position="159"/>
        <end position="173"/>
    </location>
</feature>
<dbReference type="EC" id="2.3.2.23" evidence="1"/>
<gene>
    <name evidence="8" type="ORF">L484_004785</name>
</gene>
<feature type="region of interest" description="Disordered" evidence="6">
    <location>
        <begin position="1"/>
        <end position="92"/>
    </location>
</feature>
<dbReference type="SMART" id="SM00212">
    <property type="entry name" value="UBCc"/>
    <property type="match status" value="1"/>
</dbReference>
<evidence type="ECO:0000256" key="5">
    <source>
        <dbReference type="ARBA" id="ARBA00022840"/>
    </source>
</evidence>
<keyword evidence="2" id="KW-0808">Transferase</keyword>
<organism evidence="8 9">
    <name type="scientific">Morus notabilis</name>
    <dbReference type="NCBI Taxonomy" id="981085"/>
    <lineage>
        <taxon>Eukaryota</taxon>
        <taxon>Viridiplantae</taxon>
        <taxon>Streptophyta</taxon>
        <taxon>Embryophyta</taxon>
        <taxon>Tracheophyta</taxon>
        <taxon>Spermatophyta</taxon>
        <taxon>Magnoliopsida</taxon>
        <taxon>eudicotyledons</taxon>
        <taxon>Gunneridae</taxon>
        <taxon>Pentapetalae</taxon>
        <taxon>rosids</taxon>
        <taxon>fabids</taxon>
        <taxon>Rosales</taxon>
        <taxon>Moraceae</taxon>
        <taxon>Moreae</taxon>
        <taxon>Morus</taxon>
    </lineage>
</organism>
<dbReference type="PANTHER" id="PTHR46116:SF18">
    <property type="entry name" value="UBIQUITIN-CONJUGATING ENZYME E2 38 ISOFORM X1"/>
    <property type="match status" value="1"/>
</dbReference>
<dbReference type="Proteomes" id="UP000030645">
    <property type="component" value="Unassembled WGS sequence"/>
</dbReference>
<dbReference type="EMBL" id="KE343677">
    <property type="protein sequence ID" value="EXB37995.1"/>
    <property type="molecule type" value="Genomic_DNA"/>
</dbReference>
<evidence type="ECO:0000256" key="2">
    <source>
        <dbReference type="ARBA" id="ARBA00022679"/>
    </source>
</evidence>